<evidence type="ECO:0000256" key="3">
    <source>
        <dbReference type="PROSITE-ProRule" id="PRU00339"/>
    </source>
</evidence>
<dbReference type="InterPro" id="IPR011990">
    <property type="entry name" value="TPR-like_helical_dom_sf"/>
</dbReference>
<evidence type="ECO:0000313" key="4">
    <source>
        <dbReference type="EMBL" id="OGN34508.1"/>
    </source>
</evidence>
<dbReference type="EMBL" id="MGKW01000008">
    <property type="protein sequence ID" value="OGN34508.1"/>
    <property type="molecule type" value="Genomic_DNA"/>
</dbReference>
<dbReference type="SMART" id="SM00028">
    <property type="entry name" value="TPR"/>
    <property type="match status" value="1"/>
</dbReference>
<evidence type="ECO:0000313" key="5">
    <source>
        <dbReference type="Proteomes" id="UP000178155"/>
    </source>
</evidence>
<dbReference type="PROSITE" id="PS50005">
    <property type="entry name" value="TPR"/>
    <property type="match status" value="1"/>
</dbReference>
<name>A0A1F8HBX3_9BACT</name>
<dbReference type="Proteomes" id="UP000178155">
    <property type="component" value="Unassembled WGS sequence"/>
</dbReference>
<accession>A0A1F8HBX3</accession>
<dbReference type="SUPFAM" id="SSF48452">
    <property type="entry name" value="TPR-like"/>
    <property type="match status" value="1"/>
</dbReference>
<feature type="repeat" description="TPR" evidence="3">
    <location>
        <begin position="142"/>
        <end position="175"/>
    </location>
</feature>
<dbReference type="AlphaFoldDB" id="A0A1F8HBX3"/>
<dbReference type="PROSITE" id="PS50293">
    <property type="entry name" value="TPR_REGION"/>
    <property type="match status" value="1"/>
</dbReference>
<organism evidence="4 5">
    <name type="scientific">Candidatus Yanofskybacteria bacterium RIFCSPLOWO2_02_FULL_47_9b</name>
    <dbReference type="NCBI Taxonomy" id="1802708"/>
    <lineage>
        <taxon>Bacteria</taxon>
        <taxon>Candidatus Yanofskyibacteriota</taxon>
    </lineage>
</organism>
<dbReference type="InterPro" id="IPR019734">
    <property type="entry name" value="TPR_rpt"/>
</dbReference>
<reference evidence="4 5" key="1">
    <citation type="journal article" date="2016" name="Nat. Commun.">
        <title>Thousands of microbial genomes shed light on interconnected biogeochemical processes in an aquifer system.</title>
        <authorList>
            <person name="Anantharaman K."/>
            <person name="Brown C.T."/>
            <person name="Hug L.A."/>
            <person name="Sharon I."/>
            <person name="Castelle C.J."/>
            <person name="Probst A.J."/>
            <person name="Thomas B.C."/>
            <person name="Singh A."/>
            <person name="Wilkins M.J."/>
            <person name="Karaoz U."/>
            <person name="Brodie E.L."/>
            <person name="Williams K.H."/>
            <person name="Hubbard S.S."/>
            <person name="Banfield J.F."/>
        </authorList>
    </citation>
    <scope>NUCLEOTIDE SEQUENCE [LARGE SCALE GENOMIC DNA]</scope>
</reference>
<comment type="caution">
    <text evidence="4">The sequence shown here is derived from an EMBL/GenBank/DDBJ whole genome shotgun (WGS) entry which is preliminary data.</text>
</comment>
<gene>
    <name evidence="4" type="ORF">A3I39_02680</name>
</gene>
<sequence length="193" mass="22544">MYLIIPLLLIILSAGGIVYIVHRKMPYLKKLTPESHEISDNILWDFFPELMTHVNEARFKQYQKSILQELEKLIRRLRVVTLKVDHISDRLIKNLRHRHISAHLEHKALLEEKQMSAEQPLEDFNTREQKLIVEIARNPKDPELYIQLGDLYLAMHNVGEAKESFEAALALNPHDLALARKYSQLLKKTEPVA</sequence>
<evidence type="ECO:0000256" key="2">
    <source>
        <dbReference type="ARBA" id="ARBA00022803"/>
    </source>
</evidence>
<dbReference type="Pfam" id="PF07719">
    <property type="entry name" value="TPR_2"/>
    <property type="match status" value="1"/>
</dbReference>
<dbReference type="InterPro" id="IPR013105">
    <property type="entry name" value="TPR_2"/>
</dbReference>
<evidence type="ECO:0000256" key="1">
    <source>
        <dbReference type="ARBA" id="ARBA00022737"/>
    </source>
</evidence>
<keyword evidence="2 3" id="KW-0802">TPR repeat</keyword>
<protein>
    <submittedName>
        <fullName evidence="4">Uncharacterized protein</fullName>
    </submittedName>
</protein>
<proteinExistence type="predicted"/>
<dbReference type="Gene3D" id="1.25.40.10">
    <property type="entry name" value="Tetratricopeptide repeat domain"/>
    <property type="match status" value="1"/>
</dbReference>
<keyword evidence="1" id="KW-0677">Repeat</keyword>